<proteinExistence type="predicted"/>
<dbReference type="OrthoDB" id="1075713at2"/>
<dbReference type="EMBL" id="JSVA01000003">
    <property type="protein sequence ID" value="KOF04357.1"/>
    <property type="molecule type" value="Genomic_DNA"/>
</dbReference>
<dbReference type="Proteomes" id="UP000036908">
    <property type="component" value="Unassembled WGS sequence"/>
</dbReference>
<evidence type="ECO:0000313" key="2">
    <source>
        <dbReference type="Proteomes" id="UP000036908"/>
    </source>
</evidence>
<dbReference type="RefSeq" id="WP_053222068.1">
    <property type="nucleotide sequence ID" value="NZ_JSVA01000003.1"/>
</dbReference>
<reference evidence="2" key="1">
    <citation type="submission" date="2014-11" db="EMBL/GenBank/DDBJ databases">
        <title>Genome sequencing of Roseivirga sp. D-25.</title>
        <authorList>
            <person name="Selvaratnam C."/>
            <person name="Thevarajoo S."/>
            <person name="Goh K.M."/>
            <person name="Eee R."/>
            <person name="Chan K.-G."/>
            <person name="Chong C.S."/>
        </authorList>
    </citation>
    <scope>NUCLEOTIDE SEQUENCE [LARGE SCALE GENOMIC DNA]</scope>
    <source>
        <strain evidence="2">D-25</strain>
    </source>
</reference>
<dbReference type="PATRIC" id="fig|1566026.4.peg.2153"/>
<comment type="caution">
    <text evidence="1">The sequence shown here is derived from an EMBL/GenBank/DDBJ whole genome shotgun (WGS) entry which is preliminary data.</text>
</comment>
<organism evidence="1 2">
    <name type="scientific">Roseivirga seohaensis subsp. aquiponti</name>
    <dbReference type="NCBI Taxonomy" id="1566026"/>
    <lineage>
        <taxon>Bacteria</taxon>
        <taxon>Pseudomonadati</taxon>
        <taxon>Bacteroidota</taxon>
        <taxon>Cytophagia</taxon>
        <taxon>Cytophagales</taxon>
        <taxon>Roseivirgaceae</taxon>
        <taxon>Roseivirga</taxon>
    </lineage>
</organism>
<sequence>MNKIDTFNELVKWSIQKQLCTTIQRLTEQKIKETPVFKKLFKSDNEDEKFKIWKDNFISLDSNSQKLFANPLFIGYGNPKADLLIVGKEKGFDIKPVKNEDIDALKYDWLEFQFLKESILNNFYWTQKTEGKNFSVRKPYGGIQDDFRGGHTWRLYRKLISSMLHEPMILESRNEFFNHCFITEFNYLPSQYSLGNAVIDPVRKEFFMNDYFKTFSKVLLTYRAYDAIKKNQGLTEKIYDVQFVETAKVGKQTYLKFKSRDNKRTVILTNQLSGSAGWSEEELKELNLLLY</sequence>
<keyword evidence="2" id="KW-1185">Reference proteome</keyword>
<gene>
    <name evidence="1" type="ORF">OB69_02260</name>
</gene>
<dbReference type="AlphaFoldDB" id="A0A0L8AQ96"/>
<name>A0A0L8AQ96_9BACT</name>
<protein>
    <submittedName>
        <fullName evidence="1">Uncharacterized protein</fullName>
    </submittedName>
</protein>
<evidence type="ECO:0000313" key="1">
    <source>
        <dbReference type="EMBL" id="KOF04357.1"/>
    </source>
</evidence>
<accession>A0A0L8AQ96</accession>